<proteinExistence type="predicted"/>
<dbReference type="EMBL" id="KB467832">
    <property type="protein sequence ID" value="PCH34669.1"/>
    <property type="molecule type" value="Genomic_DNA"/>
</dbReference>
<protein>
    <recommendedName>
        <fullName evidence="3">F-box domain-containing protein</fullName>
    </recommendedName>
</protein>
<reference evidence="1 2" key="1">
    <citation type="journal article" date="2012" name="Science">
        <title>The Paleozoic origin of enzymatic lignin decomposition reconstructed from 31 fungal genomes.</title>
        <authorList>
            <person name="Floudas D."/>
            <person name="Binder M."/>
            <person name="Riley R."/>
            <person name="Barry K."/>
            <person name="Blanchette R.A."/>
            <person name="Henrissat B."/>
            <person name="Martinez A.T."/>
            <person name="Otillar R."/>
            <person name="Spatafora J.W."/>
            <person name="Yadav J.S."/>
            <person name="Aerts A."/>
            <person name="Benoit I."/>
            <person name="Boyd A."/>
            <person name="Carlson A."/>
            <person name="Copeland A."/>
            <person name="Coutinho P.M."/>
            <person name="de Vries R.P."/>
            <person name="Ferreira P."/>
            <person name="Findley K."/>
            <person name="Foster B."/>
            <person name="Gaskell J."/>
            <person name="Glotzer D."/>
            <person name="Gorecki P."/>
            <person name="Heitman J."/>
            <person name="Hesse C."/>
            <person name="Hori C."/>
            <person name="Igarashi K."/>
            <person name="Jurgens J.A."/>
            <person name="Kallen N."/>
            <person name="Kersten P."/>
            <person name="Kohler A."/>
            <person name="Kuees U."/>
            <person name="Kumar T.K.A."/>
            <person name="Kuo A."/>
            <person name="LaButti K."/>
            <person name="Larrondo L.F."/>
            <person name="Lindquist E."/>
            <person name="Ling A."/>
            <person name="Lombard V."/>
            <person name="Lucas S."/>
            <person name="Lundell T."/>
            <person name="Martin R."/>
            <person name="McLaughlin D.J."/>
            <person name="Morgenstern I."/>
            <person name="Morin E."/>
            <person name="Murat C."/>
            <person name="Nagy L.G."/>
            <person name="Nolan M."/>
            <person name="Ohm R.A."/>
            <person name="Patyshakuliyeva A."/>
            <person name="Rokas A."/>
            <person name="Ruiz-Duenas F.J."/>
            <person name="Sabat G."/>
            <person name="Salamov A."/>
            <person name="Samejima M."/>
            <person name="Schmutz J."/>
            <person name="Slot J.C."/>
            <person name="St John F."/>
            <person name="Stenlid J."/>
            <person name="Sun H."/>
            <person name="Sun S."/>
            <person name="Syed K."/>
            <person name="Tsang A."/>
            <person name="Wiebenga A."/>
            <person name="Young D."/>
            <person name="Pisabarro A."/>
            <person name="Eastwood D.C."/>
            <person name="Martin F."/>
            <person name="Cullen D."/>
            <person name="Grigoriev I.V."/>
            <person name="Hibbett D.S."/>
        </authorList>
    </citation>
    <scope>NUCLEOTIDE SEQUENCE [LARGE SCALE GENOMIC DNA]</scope>
    <source>
        <strain evidence="1 2">MD-104</strain>
    </source>
</reference>
<evidence type="ECO:0000313" key="1">
    <source>
        <dbReference type="EMBL" id="PCH34669.1"/>
    </source>
</evidence>
<dbReference type="SUPFAM" id="SSF52047">
    <property type="entry name" value="RNI-like"/>
    <property type="match status" value="1"/>
</dbReference>
<dbReference type="Proteomes" id="UP000218811">
    <property type="component" value="Unassembled WGS sequence"/>
</dbReference>
<keyword evidence="2" id="KW-1185">Reference proteome</keyword>
<dbReference type="AlphaFoldDB" id="A0A2H3J7G1"/>
<sequence length="346" mass="38448">MSVHYPTRPILPVEVLDCIAQKLPPGNILGFIRANTHLHAVGVRALYRDIPELPAARIVACLKTLATCPAYAILVRSLFINWTGCQVVGNLLRLLRRALAQLRNLQELTVDLCMADSKLSGAWIYSSIGLCLRRFSTSALCDAPLSRFLETQHHLEELTLRGSEYLGLYRGAQRMEPFALSPFALPRLHCFRTVSVRSPLLAQVLKDRPVVSVTLSLMPGDGFTSLDALTLSCGPVERLTIMSMDCINPVDTLLEIATRLPRLQMLHLVVLLAQFDHQILSECTCALSHFSELQHITVVSGTGGALSDEHDIATCWHKCCPTLNTIILPKGQVWYQQDNKWICDTT</sequence>
<organism evidence="1 2">
    <name type="scientific">Wolfiporia cocos (strain MD-104)</name>
    <name type="common">Brown rot fungus</name>
    <dbReference type="NCBI Taxonomy" id="742152"/>
    <lineage>
        <taxon>Eukaryota</taxon>
        <taxon>Fungi</taxon>
        <taxon>Dikarya</taxon>
        <taxon>Basidiomycota</taxon>
        <taxon>Agaricomycotina</taxon>
        <taxon>Agaricomycetes</taxon>
        <taxon>Polyporales</taxon>
        <taxon>Phaeolaceae</taxon>
        <taxon>Wolfiporia</taxon>
    </lineage>
</organism>
<gene>
    <name evidence="1" type="ORF">WOLCODRAFT_106363</name>
</gene>
<dbReference type="OrthoDB" id="3178870at2759"/>
<accession>A0A2H3J7G1</accession>
<evidence type="ECO:0000313" key="2">
    <source>
        <dbReference type="Proteomes" id="UP000218811"/>
    </source>
</evidence>
<dbReference type="OMA" id="RMFRAVH"/>
<evidence type="ECO:0008006" key="3">
    <source>
        <dbReference type="Google" id="ProtNLM"/>
    </source>
</evidence>
<name>A0A2H3J7G1_WOLCO</name>